<dbReference type="EMBL" id="KV423931">
    <property type="protein sequence ID" value="KZT60477.1"/>
    <property type="molecule type" value="Genomic_DNA"/>
</dbReference>
<dbReference type="Proteomes" id="UP000076842">
    <property type="component" value="Unassembled WGS sequence"/>
</dbReference>
<keyword evidence="4" id="KW-0489">Methyltransferase</keyword>
<feature type="site" description="mRNA cap binding" evidence="16">
    <location>
        <position position="53"/>
    </location>
</feature>
<keyword evidence="10" id="KW-0539">Nucleus</keyword>
<feature type="binding site" evidence="15">
    <location>
        <position position="27"/>
    </location>
    <ligand>
        <name>S-adenosyl-L-methionine</name>
        <dbReference type="ChEBI" id="CHEBI:59789"/>
    </ligand>
</feature>
<dbReference type="PIRSF" id="PIRSF028762">
    <property type="entry name" value="ABD1"/>
    <property type="match status" value="1"/>
</dbReference>
<proteinExistence type="predicted"/>
<dbReference type="OrthoDB" id="10248867at2759"/>
<dbReference type="PANTHER" id="PTHR12189">
    <property type="entry name" value="MRNA GUANINE-7- METHYLTRANSFERASE"/>
    <property type="match status" value="1"/>
</dbReference>
<evidence type="ECO:0000256" key="11">
    <source>
        <dbReference type="ARBA" id="ARBA00032772"/>
    </source>
</evidence>
<keyword evidence="7" id="KW-0949">S-adenosyl-L-methionine</keyword>
<evidence type="ECO:0000256" key="9">
    <source>
        <dbReference type="ARBA" id="ARBA00023042"/>
    </source>
</evidence>
<dbReference type="AlphaFoldDB" id="A0A165IES0"/>
<feature type="site" description="mRNA cap binding" evidence="16">
    <location>
        <position position="84"/>
    </location>
</feature>
<evidence type="ECO:0000256" key="3">
    <source>
        <dbReference type="ARBA" id="ARBA00011926"/>
    </source>
</evidence>
<feature type="domain" description="MRNA cap 0 methyltransferase" evidence="17">
    <location>
        <begin position="14"/>
        <end position="301"/>
    </location>
</feature>
<dbReference type="STRING" id="1353952.A0A165IES0"/>
<keyword evidence="9 16" id="KW-0506">mRNA capping</keyword>
<evidence type="ECO:0000313" key="18">
    <source>
        <dbReference type="EMBL" id="KZT60477.1"/>
    </source>
</evidence>
<dbReference type="PANTHER" id="PTHR12189:SF2">
    <property type="entry name" value="MRNA CAP GUANINE-N7 METHYLTRANSFERASE"/>
    <property type="match status" value="1"/>
</dbReference>
<evidence type="ECO:0000256" key="7">
    <source>
        <dbReference type="ARBA" id="ARBA00022691"/>
    </source>
</evidence>
<feature type="binding site" evidence="16">
    <location>
        <begin position="23"/>
        <end position="24"/>
    </location>
    <ligand>
        <name>mRNA</name>
        <dbReference type="ChEBI" id="CHEBI:33699"/>
    </ligand>
</feature>
<dbReference type="InterPro" id="IPR004971">
    <property type="entry name" value="mRNA_G-N7_MeTrfase_dom"/>
</dbReference>
<gene>
    <name evidence="18" type="ORF">CALCODRAFT_429494</name>
</gene>
<evidence type="ECO:0000259" key="17">
    <source>
        <dbReference type="PROSITE" id="PS51562"/>
    </source>
</evidence>
<dbReference type="InterPro" id="IPR039753">
    <property type="entry name" value="RG7MT1"/>
</dbReference>
<feature type="site" description="mRNA cap binding" evidence="16">
    <location>
        <position position="59"/>
    </location>
</feature>
<keyword evidence="8" id="KW-0694">RNA-binding</keyword>
<evidence type="ECO:0000256" key="13">
    <source>
        <dbReference type="ARBA" id="ARBA00044712"/>
    </source>
</evidence>
<keyword evidence="19" id="KW-1185">Reference proteome</keyword>
<feature type="binding site" evidence="15">
    <location>
        <position position="131"/>
    </location>
    <ligand>
        <name>S-adenosyl-L-methionine</name>
        <dbReference type="ChEBI" id="CHEBI:59789"/>
    </ligand>
</feature>
<accession>A0A165IES0</accession>
<reference evidence="18 19" key="1">
    <citation type="journal article" date="2016" name="Mol. Biol. Evol.">
        <title>Comparative Genomics of Early-Diverging Mushroom-Forming Fungi Provides Insights into the Origins of Lignocellulose Decay Capabilities.</title>
        <authorList>
            <person name="Nagy L.G."/>
            <person name="Riley R."/>
            <person name="Tritt A."/>
            <person name="Adam C."/>
            <person name="Daum C."/>
            <person name="Floudas D."/>
            <person name="Sun H."/>
            <person name="Yadav J.S."/>
            <person name="Pangilinan J."/>
            <person name="Larsson K.H."/>
            <person name="Matsuura K."/>
            <person name="Barry K."/>
            <person name="Labutti K."/>
            <person name="Kuo R."/>
            <person name="Ohm R.A."/>
            <person name="Bhattacharya S.S."/>
            <person name="Shirouzu T."/>
            <person name="Yoshinaga Y."/>
            <person name="Martin F.M."/>
            <person name="Grigoriev I.V."/>
            <person name="Hibbett D.S."/>
        </authorList>
    </citation>
    <scope>NUCLEOTIDE SEQUENCE [LARGE SCALE GENOMIC DNA]</scope>
    <source>
        <strain evidence="18 19">HHB12733</strain>
    </source>
</reference>
<dbReference type="EC" id="2.1.1.56" evidence="3"/>
<feature type="binding site" evidence="15">
    <location>
        <position position="50"/>
    </location>
    <ligand>
        <name>S-adenosyl-L-methionine</name>
        <dbReference type="ChEBI" id="CHEBI:59789"/>
    </ligand>
</feature>
<comment type="function">
    <text evidence="1">Responsible for methylating the 5'-cap structure of mRNAs.</text>
</comment>
<keyword evidence="5" id="KW-0507">mRNA processing</keyword>
<dbReference type="SUPFAM" id="SSF53335">
    <property type="entry name" value="S-adenosyl-L-methionine-dependent methyltransferases"/>
    <property type="match status" value="1"/>
</dbReference>
<evidence type="ECO:0000256" key="6">
    <source>
        <dbReference type="ARBA" id="ARBA00022679"/>
    </source>
</evidence>
<feature type="site" description="mRNA cap binding" evidence="16">
    <location>
        <position position="226"/>
    </location>
</feature>
<feature type="site" description="mRNA cap binding" evidence="16">
    <location>
        <position position="293"/>
    </location>
</feature>
<dbReference type="InterPro" id="IPR016899">
    <property type="entry name" value="mRNA_G-N7_MeTrfase_euk"/>
</dbReference>
<evidence type="ECO:0000256" key="15">
    <source>
        <dbReference type="PIRSR" id="PIRSR028762-1"/>
    </source>
</evidence>
<feature type="site" description="mRNA cap binding" evidence="16">
    <location>
        <position position="130"/>
    </location>
</feature>
<name>A0A165IES0_9BASI</name>
<dbReference type="InParanoid" id="A0A165IES0"/>
<evidence type="ECO:0000256" key="8">
    <source>
        <dbReference type="ARBA" id="ARBA00022884"/>
    </source>
</evidence>
<dbReference type="FunCoup" id="A0A165IES0">
    <property type="interactions" value="702"/>
</dbReference>
<evidence type="ECO:0000256" key="4">
    <source>
        <dbReference type="ARBA" id="ARBA00022603"/>
    </source>
</evidence>
<evidence type="ECO:0000256" key="5">
    <source>
        <dbReference type="ARBA" id="ARBA00022664"/>
    </source>
</evidence>
<comment type="subcellular location">
    <subcellularLocation>
        <location evidence="2">Nucleus</location>
    </subcellularLocation>
</comment>
<sequence length="301" mass="34309">NARPEVGRTARRESPIIALKNFNNWVKSVLIQKYGHAGGRNRDVRVLDIGCGKGGDLLKWSRNGVSEYIGLDVAEISVRQAEERYLEMRQRRMRAYFRALDCYRESIRDVLPKEVFAVPFQTVTMQFCMHYAFYSEASVRQMLDNVSTNLEPGGTFIGTIPNADHIMLSLGATDLSFGNPVFRITFAQRPPAPPAPDDPDQSGAFGHKYNFFLQDAVGEDEAGVPEYLVYWPNFVRLAAEYGLVQEYRKDFGDLLHEEREHEVYGPLLRRMKVVDSAGESDMDEEQWEAASIYLAFAFRKT</sequence>
<evidence type="ECO:0000256" key="2">
    <source>
        <dbReference type="ARBA" id="ARBA00004123"/>
    </source>
</evidence>
<evidence type="ECO:0000256" key="12">
    <source>
        <dbReference type="ARBA" id="ARBA00033387"/>
    </source>
</evidence>
<dbReference type="GO" id="GO:0005634">
    <property type="term" value="C:nucleus"/>
    <property type="evidence" value="ECO:0007669"/>
    <property type="project" value="UniProtKB-SubCell"/>
</dbReference>
<feature type="binding site" evidence="15">
    <location>
        <position position="101"/>
    </location>
    <ligand>
        <name>S-adenosyl-L-methionine</name>
        <dbReference type="ChEBI" id="CHEBI:59789"/>
    </ligand>
</feature>
<dbReference type="Gene3D" id="3.40.50.150">
    <property type="entry name" value="Vaccinia Virus protein VP39"/>
    <property type="match status" value="1"/>
</dbReference>
<evidence type="ECO:0000256" key="14">
    <source>
        <dbReference type="ARBA" id="ARBA00049739"/>
    </source>
</evidence>
<evidence type="ECO:0000256" key="16">
    <source>
        <dbReference type="PIRSR" id="PIRSR028762-2"/>
    </source>
</evidence>
<dbReference type="PROSITE" id="PS51562">
    <property type="entry name" value="RNA_CAP0_MT"/>
    <property type="match status" value="1"/>
</dbReference>
<dbReference type="CDD" id="cd02440">
    <property type="entry name" value="AdoMet_MTases"/>
    <property type="match status" value="1"/>
</dbReference>
<keyword evidence="6" id="KW-0808">Transferase</keyword>
<dbReference type="Pfam" id="PF03291">
    <property type="entry name" value="mRNA_G-N7_MeTrfase"/>
    <property type="match status" value="1"/>
</dbReference>
<evidence type="ECO:0000256" key="10">
    <source>
        <dbReference type="ARBA" id="ARBA00023242"/>
    </source>
</evidence>
<dbReference type="InterPro" id="IPR029063">
    <property type="entry name" value="SAM-dependent_MTases_sf"/>
</dbReference>
<dbReference type="GO" id="GO:0003723">
    <property type="term" value="F:RNA binding"/>
    <property type="evidence" value="ECO:0007669"/>
    <property type="project" value="UniProtKB-KW"/>
</dbReference>
<protein>
    <recommendedName>
        <fullName evidence="14">mRNA cap guanine-N(7) methyltransferase</fullName>
        <ecNumber evidence="3">2.1.1.56</ecNumber>
    </recommendedName>
    <alternativeName>
        <fullName evidence="11">mRNA (guanine-N(7))-methyltransferase</fullName>
    </alternativeName>
    <alternativeName>
        <fullName evidence="12">mRNA cap methyltransferase</fullName>
    </alternativeName>
</protein>
<feature type="binding site" evidence="15">
    <location>
        <position position="126"/>
    </location>
    <ligand>
        <name>S-adenosyl-L-methionine</name>
        <dbReference type="ChEBI" id="CHEBI:59789"/>
    </ligand>
</feature>
<dbReference type="GO" id="GO:0004482">
    <property type="term" value="F:mRNA 5'-cap (guanine-N7-)-methyltransferase activity"/>
    <property type="evidence" value="ECO:0007669"/>
    <property type="project" value="UniProtKB-EC"/>
</dbReference>
<organism evidence="18 19">
    <name type="scientific">Calocera cornea HHB12733</name>
    <dbReference type="NCBI Taxonomy" id="1353952"/>
    <lineage>
        <taxon>Eukaryota</taxon>
        <taxon>Fungi</taxon>
        <taxon>Dikarya</taxon>
        <taxon>Basidiomycota</taxon>
        <taxon>Agaricomycotina</taxon>
        <taxon>Dacrymycetes</taxon>
        <taxon>Dacrymycetales</taxon>
        <taxon>Dacrymycetaceae</taxon>
        <taxon>Calocera</taxon>
    </lineage>
</organism>
<feature type="non-terminal residue" evidence="18">
    <location>
        <position position="1"/>
    </location>
</feature>
<evidence type="ECO:0000256" key="1">
    <source>
        <dbReference type="ARBA" id="ARBA00003378"/>
    </source>
</evidence>
<evidence type="ECO:0000313" key="19">
    <source>
        <dbReference type="Proteomes" id="UP000076842"/>
    </source>
</evidence>
<comment type="catalytic activity">
    <reaction evidence="13">
        <text>a 5'-end (5'-triphosphoguanosine)-ribonucleoside in mRNA + S-adenosyl-L-methionine = a 5'-end (N(7)-methyl 5'-triphosphoguanosine)-ribonucleoside in mRNA + S-adenosyl-L-homocysteine</text>
        <dbReference type="Rhea" id="RHEA:67008"/>
        <dbReference type="Rhea" id="RHEA-COMP:17166"/>
        <dbReference type="Rhea" id="RHEA-COMP:17167"/>
        <dbReference type="ChEBI" id="CHEBI:57856"/>
        <dbReference type="ChEBI" id="CHEBI:59789"/>
        <dbReference type="ChEBI" id="CHEBI:156461"/>
        <dbReference type="ChEBI" id="CHEBI:167617"/>
        <dbReference type="EC" id="2.1.1.56"/>
    </reaction>
</comment>
<feature type="binding site" evidence="15">
    <location>
        <position position="72"/>
    </location>
    <ligand>
        <name>S-adenosyl-L-methionine</name>
        <dbReference type="ChEBI" id="CHEBI:59789"/>
    </ligand>
</feature>